<evidence type="ECO:0000313" key="4">
    <source>
        <dbReference type="EMBL" id="KAJ5307754.1"/>
    </source>
</evidence>
<dbReference type="AlphaFoldDB" id="A0A9W9PSZ7"/>
<evidence type="ECO:0000313" key="5">
    <source>
        <dbReference type="Proteomes" id="UP001147746"/>
    </source>
</evidence>
<dbReference type="GO" id="GO:0016491">
    <property type="term" value="F:oxidoreductase activity"/>
    <property type="evidence" value="ECO:0007669"/>
    <property type="project" value="UniProtKB-KW"/>
</dbReference>
<dbReference type="InterPro" id="IPR036291">
    <property type="entry name" value="NAD(P)-bd_dom_sf"/>
</dbReference>
<dbReference type="EMBL" id="JAPZBO010000008">
    <property type="protein sequence ID" value="KAJ5307754.1"/>
    <property type="molecule type" value="Genomic_DNA"/>
</dbReference>
<gene>
    <name evidence="4" type="ORF">N7476_008410</name>
</gene>
<dbReference type="Pfam" id="PF00106">
    <property type="entry name" value="adh_short"/>
    <property type="match status" value="1"/>
</dbReference>
<reference evidence="4" key="1">
    <citation type="submission" date="2022-12" db="EMBL/GenBank/DDBJ databases">
        <authorList>
            <person name="Petersen C."/>
        </authorList>
    </citation>
    <scope>NUCLEOTIDE SEQUENCE</scope>
    <source>
        <strain evidence="4">IBT 21472</strain>
    </source>
</reference>
<comment type="caution">
    <text evidence="4">The sequence shown here is derived from an EMBL/GenBank/DDBJ whole genome shotgun (WGS) entry which is preliminary data.</text>
</comment>
<protein>
    <submittedName>
        <fullName evidence="4">Uncharacterized protein</fullName>
    </submittedName>
</protein>
<comment type="similarity">
    <text evidence="1">Belongs to the short-chain dehydrogenases/reductases (SDR) family.</text>
</comment>
<keyword evidence="3" id="KW-0560">Oxidoreductase</keyword>
<accession>A0A9W9PSZ7</accession>
<proteinExistence type="inferred from homology"/>
<dbReference type="Gene3D" id="3.40.50.720">
    <property type="entry name" value="NAD(P)-binding Rossmann-like Domain"/>
    <property type="match status" value="1"/>
</dbReference>
<dbReference type="PRINTS" id="PR00081">
    <property type="entry name" value="GDHRDH"/>
</dbReference>
<reference evidence="4" key="2">
    <citation type="journal article" date="2023" name="IMA Fungus">
        <title>Comparative genomic study of the Penicillium genus elucidates a diverse pangenome and 15 lateral gene transfer events.</title>
        <authorList>
            <person name="Petersen C."/>
            <person name="Sorensen T."/>
            <person name="Nielsen M.R."/>
            <person name="Sondergaard T.E."/>
            <person name="Sorensen J.L."/>
            <person name="Fitzpatrick D.A."/>
            <person name="Frisvad J.C."/>
            <person name="Nielsen K.L."/>
        </authorList>
    </citation>
    <scope>NUCLEOTIDE SEQUENCE</scope>
    <source>
        <strain evidence="4">IBT 21472</strain>
    </source>
</reference>
<keyword evidence="5" id="KW-1185">Reference proteome</keyword>
<dbReference type="SUPFAM" id="SSF51735">
    <property type="entry name" value="NAD(P)-binding Rossmann-fold domains"/>
    <property type="match status" value="1"/>
</dbReference>
<dbReference type="Proteomes" id="UP001147746">
    <property type="component" value="Unassembled WGS sequence"/>
</dbReference>
<dbReference type="InterPro" id="IPR002347">
    <property type="entry name" value="SDR_fam"/>
</dbReference>
<dbReference type="PANTHER" id="PTHR24320:SF252">
    <property type="entry name" value="DEHYDROGENASE_REDUCTASE FAMILY PROTEIN, PUTATIVE (AFU_ORTHOLOGUE AFUA_3G08550)-RELATED"/>
    <property type="match status" value="1"/>
</dbReference>
<evidence type="ECO:0000256" key="3">
    <source>
        <dbReference type="ARBA" id="ARBA00023002"/>
    </source>
</evidence>
<dbReference type="PANTHER" id="PTHR24320">
    <property type="entry name" value="RETINOL DEHYDROGENASE"/>
    <property type="match status" value="1"/>
</dbReference>
<sequence length="324" mass="35615">MLGQPKVSPLPSDIDLSGKTAVVTGASGGLGLETARQLLQLKCSTMVLAVRKVSKGEACAKELREDPSIEANHPTIKVLQVDAERYDSIQAFTKTLKEEVPKVDILILNAGINRFNFERSPSGHEATVQVNYLSNVLLLVELLPYLETSAERSGSPTRVTWVGSRMHDLGEGLSKKPPTGPILEYMDSAETFAKFTRYGDSKLLCAIFVFSLAPRLDSKKVILNLVCPGMVSTNLESDLPQPLRFLVVILKVMRARTVEVGGWLILNAALVAGENSQGKHLGDKEILKKSKYLQSETGLKVQKKLWDETMVEMKKLATLPSEFH</sequence>
<evidence type="ECO:0000256" key="2">
    <source>
        <dbReference type="ARBA" id="ARBA00022857"/>
    </source>
</evidence>
<name>A0A9W9PSZ7_9EURO</name>
<keyword evidence="2" id="KW-0521">NADP</keyword>
<evidence type="ECO:0000256" key="1">
    <source>
        <dbReference type="ARBA" id="ARBA00006484"/>
    </source>
</evidence>
<organism evidence="4 5">
    <name type="scientific">Penicillium atrosanguineum</name>
    <dbReference type="NCBI Taxonomy" id="1132637"/>
    <lineage>
        <taxon>Eukaryota</taxon>
        <taxon>Fungi</taxon>
        <taxon>Dikarya</taxon>
        <taxon>Ascomycota</taxon>
        <taxon>Pezizomycotina</taxon>
        <taxon>Eurotiomycetes</taxon>
        <taxon>Eurotiomycetidae</taxon>
        <taxon>Eurotiales</taxon>
        <taxon>Aspergillaceae</taxon>
        <taxon>Penicillium</taxon>
    </lineage>
</organism>